<dbReference type="Pfam" id="PF01740">
    <property type="entry name" value="STAS"/>
    <property type="match status" value="1"/>
</dbReference>
<evidence type="ECO:0000256" key="2">
    <source>
        <dbReference type="ARBA" id="ARBA00022692"/>
    </source>
</evidence>
<proteinExistence type="predicted"/>
<dbReference type="InterPro" id="IPR001902">
    <property type="entry name" value="SLC26A/SulP_fam"/>
</dbReference>
<feature type="transmembrane region" description="Helical" evidence="5">
    <location>
        <begin position="166"/>
        <end position="192"/>
    </location>
</feature>
<dbReference type="GO" id="GO:0005886">
    <property type="term" value="C:plasma membrane"/>
    <property type="evidence" value="ECO:0007669"/>
    <property type="project" value="Ensembl"/>
</dbReference>
<feature type="transmembrane region" description="Helical" evidence="5">
    <location>
        <begin position="127"/>
        <end position="146"/>
    </location>
</feature>
<sequence length="765" mass="84492">MVEPVGNHYVIARPVYSENAFNEEHEKVHRYHKTFWDHLKLYFSCSSQRVKKIALGLFPVVSWLPAYRFREWILSDIVSGINTGLVAVLQGLAFALLVNVPPSYGLYAAFFPVLVYFIFGTSRHISVGPFPVLSLMVGGVVTRLVPDDSAGIGNSTNTSAIDNERVMVAASVTFLSGVFQLLLGIFQFGFIVIYLSQSLISGFTTAAAIHVLVSQLKFMFQLPVPGFNKPFGIIYTLESVFSQITDTNIADLVTSLIVLLIVFVVKEMNDRYKEKLPTPIPIELLVTVLAALISHFVDFEKKFNVAVVGKLEEGFQAPVAPDVGILQKCIADGFSIAIVGFAVAFSVAKVYSIKHDYPIDGNQDLIAFGLGNIVGGSFKGFASSTALSRSGVQESTGGKTQIAGIVSSVIVLIVILAIGFLLAPLQKSVLASLALGNLKGMLMQFKEVHVLWRKDKYDCVIWVVTFIAAVLLGLDIGLATAVAFQLLTVVIRSQFPSCTVLANVGRSNIYRNRKDYTDIYEPEGVKIFKCSSPIFFANVEFFREKLITAVGFNPLRVLRKRNKALRKIRKMLKKGELQVTPKGLICTASPTYESDEELDNNRIEELDQPTIMTDLPIRINWATDLPPGITVPQVNIHSIILDFSSVSFLDFSAMTVLRKILKEFVRLDIDIYIAGAYEGLLDKLERSAFFDEEIKPSMFFLTIHDAVLHILLKKDIASSPKLKLAEVTLQSSSFITLCLYSIARLQTVLCTAIAVCATLSLFSKR</sequence>
<feature type="transmembrane region" description="Helical" evidence="5">
    <location>
        <begin position="402"/>
        <end position="423"/>
    </location>
</feature>
<dbReference type="PANTHER" id="PTHR11814">
    <property type="entry name" value="SULFATE TRANSPORTER"/>
    <property type="match status" value="1"/>
</dbReference>
<dbReference type="GO" id="GO:0140900">
    <property type="term" value="F:chloride:bicarbonate antiporter activity"/>
    <property type="evidence" value="ECO:0007669"/>
    <property type="project" value="Ensembl"/>
</dbReference>
<dbReference type="GO" id="GO:0048240">
    <property type="term" value="P:sperm capacitation"/>
    <property type="evidence" value="ECO:0007669"/>
    <property type="project" value="Ensembl"/>
</dbReference>
<evidence type="ECO:0000313" key="7">
    <source>
        <dbReference type="Ensembl" id="ENSFALP00000019025.1"/>
    </source>
</evidence>
<dbReference type="InterPro" id="IPR002645">
    <property type="entry name" value="STAS_dom"/>
</dbReference>
<dbReference type="InterPro" id="IPR011547">
    <property type="entry name" value="SLC26A/SulP_dom"/>
</dbReference>
<keyword evidence="2 5" id="KW-0812">Transmembrane</keyword>
<dbReference type="Proteomes" id="UP000016665">
    <property type="component" value="Chromosome 1A"/>
</dbReference>
<dbReference type="PROSITE" id="PS50801">
    <property type="entry name" value="STAS"/>
    <property type="match status" value="1"/>
</dbReference>
<evidence type="ECO:0000259" key="6">
    <source>
        <dbReference type="PROSITE" id="PS50801"/>
    </source>
</evidence>
<reference evidence="7" key="3">
    <citation type="submission" date="2025-09" db="UniProtKB">
        <authorList>
            <consortium name="Ensembl"/>
        </authorList>
    </citation>
    <scope>IDENTIFICATION</scope>
</reference>
<dbReference type="SUPFAM" id="SSF52091">
    <property type="entry name" value="SpoIIaa-like"/>
    <property type="match status" value="1"/>
</dbReference>
<dbReference type="InterPro" id="IPR018045">
    <property type="entry name" value="S04_transporter_CS"/>
</dbReference>
<dbReference type="GO" id="GO:0060081">
    <property type="term" value="P:membrane hyperpolarization"/>
    <property type="evidence" value="ECO:0007669"/>
    <property type="project" value="Ensembl"/>
</dbReference>
<keyword evidence="4 5" id="KW-0472">Membrane</keyword>
<evidence type="ECO:0000256" key="4">
    <source>
        <dbReference type="ARBA" id="ARBA00023136"/>
    </source>
</evidence>
<dbReference type="Ensembl" id="ENSFALT00000032788.1">
    <property type="protein sequence ID" value="ENSFALP00000019025.1"/>
    <property type="gene ID" value="ENSFALG00000010181.2"/>
</dbReference>
<comment type="subcellular location">
    <subcellularLocation>
        <location evidence="1">Membrane</location>
        <topology evidence="1">Multi-pass membrane protein</topology>
    </subcellularLocation>
</comment>
<dbReference type="NCBIfam" id="TIGR00815">
    <property type="entry name" value="sulP"/>
    <property type="match status" value="1"/>
</dbReference>
<dbReference type="GO" id="GO:0097225">
    <property type="term" value="C:sperm midpiece"/>
    <property type="evidence" value="ECO:0007669"/>
    <property type="project" value="Ensembl"/>
</dbReference>
<feature type="transmembrane region" description="Helical" evidence="5">
    <location>
        <begin position="104"/>
        <end position="120"/>
    </location>
</feature>
<feature type="transmembrane region" description="Helical" evidence="5">
    <location>
        <begin position="365"/>
        <end position="382"/>
    </location>
</feature>
<name>A0A803V8G9_FICAL</name>
<evidence type="ECO:0000256" key="1">
    <source>
        <dbReference type="ARBA" id="ARBA00004141"/>
    </source>
</evidence>
<dbReference type="InterPro" id="IPR036513">
    <property type="entry name" value="STAS_dom_sf"/>
</dbReference>
<feature type="transmembrane region" description="Helical" evidence="5">
    <location>
        <begin position="77"/>
        <end position="98"/>
    </location>
</feature>
<accession>A0A803V8G9</accession>
<dbReference type="GO" id="GO:0051454">
    <property type="term" value="P:intracellular pH elevation"/>
    <property type="evidence" value="ECO:0007669"/>
    <property type="project" value="Ensembl"/>
</dbReference>
<gene>
    <name evidence="7" type="primary">SLC26A3</name>
</gene>
<feature type="transmembrane region" description="Helical" evidence="5">
    <location>
        <begin position="240"/>
        <end position="264"/>
    </location>
</feature>
<feature type="transmembrane region" description="Helical" evidence="5">
    <location>
        <begin position="199"/>
        <end position="220"/>
    </location>
</feature>
<evidence type="ECO:0000256" key="3">
    <source>
        <dbReference type="ARBA" id="ARBA00022989"/>
    </source>
</evidence>
<dbReference type="GeneTree" id="ENSGT01150000286920"/>
<dbReference type="Gene3D" id="3.30.750.24">
    <property type="entry name" value="STAS domain"/>
    <property type="match status" value="1"/>
</dbReference>
<feature type="domain" description="STAS" evidence="6">
    <location>
        <begin position="515"/>
        <end position="710"/>
    </location>
</feature>
<evidence type="ECO:0000313" key="8">
    <source>
        <dbReference type="Proteomes" id="UP000016665"/>
    </source>
</evidence>
<keyword evidence="8" id="KW-1185">Reference proteome</keyword>
<dbReference type="PROSITE" id="PS01130">
    <property type="entry name" value="SLC26A"/>
    <property type="match status" value="1"/>
</dbReference>
<reference evidence="7 8" key="1">
    <citation type="journal article" date="2012" name="Nature">
        <title>The genomic landscape of species divergence in Ficedula flycatchers.</title>
        <authorList>
            <person name="Ellegren H."/>
            <person name="Smeds L."/>
            <person name="Burri R."/>
            <person name="Olason P.I."/>
            <person name="Backstrom N."/>
            <person name="Kawakami T."/>
            <person name="Kunstner A."/>
            <person name="Makinen H."/>
            <person name="Nadachowska-Brzyska K."/>
            <person name="Qvarnstrom A."/>
            <person name="Uebbing S."/>
            <person name="Wolf J.B."/>
        </authorList>
    </citation>
    <scope>NUCLEOTIDE SEQUENCE [LARGE SCALE GENOMIC DNA]</scope>
</reference>
<feature type="transmembrane region" description="Helical" evidence="5">
    <location>
        <begin position="459"/>
        <end position="487"/>
    </location>
</feature>
<protein>
    <submittedName>
        <fullName evidence="7">Solute carrier family 26 member 3</fullName>
    </submittedName>
</protein>
<dbReference type="AlphaFoldDB" id="A0A803V8G9"/>
<dbReference type="Pfam" id="PF00916">
    <property type="entry name" value="Sulfate_transp"/>
    <property type="match status" value="1"/>
</dbReference>
<feature type="transmembrane region" description="Helical" evidence="5">
    <location>
        <begin position="334"/>
        <end position="353"/>
    </location>
</feature>
<evidence type="ECO:0000256" key="5">
    <source>
        <dbReference type="SAM" id="Phobius"/>
    </source>
</evidence>
<dbReference type="GO" id="GO:0008271">
    <property type="term" value="F:secondary active sulfate transmembrane transporter activity"/>
    <property type="evidence" value="ECO:0007669"/>
    <property type="project" value="InterPro"/>
</dbReference>
<organism evidence="7 8">
    <name type="scientific">Ficedula albicollis</name>
    <name type="common">Collared flycatcher</name>
    <name type="synonym">Muscicapa albicollis</name>
    <dbReference type="NCBI Taxonomy" id="59894"/>
    <lineage>
        <taxon>Eukaryota</taxon>
        <taxon>Metazoa</taxon>
        <taxon>Chordata</taxon>
        <taxon>Craniata</taxon>
        <taxon>Vertebrata</taxon>
        <taxon>Euteleostomi</taxon>
        <taxon>Archelosauria</taxon>
        <taxon>Archosauria</taxon>
        <taxon>Dinosauria</taxon>
        <taxon>Saurischia</taxon>
        <taxon>Theropoda</taxon>
        <taxon>Coelurosauria</taxon>
        <taxon>Aves</taxon>
        <taxon>Neognathae</taxon>
        <taxon>Neoaves</taxon>
        <taxon>Telluraves</taxon>
        <taxon>Australaves</taxon>
        <taxon>Passeriformes</taxon>
        <taxon>Muscicapidae</taxon>
        <taxon>Ficedula</taxon>
    </lineage>
</organism>
<feature type="transmembrane region" description="Helical" evidence="5">
    <location>
        <begin position="276"/>
        <end position="297"/>
    </location>
</feature>
<keyword evidence="3 5" id="KW-1133">Transmembrane helix</keyword>
<reference evidence="7" key="2">
    <citation type="submission" date="2025-08" db="UniProtKB">
        <authorList>
            <consortium name="Ensembl"/>
        </authorList>
    </citation>
    <scope>IDENTIFICATION</scope>
</reference>
<dbReference type="GO" id="GO:0071320">
    <property type="term" value="P:cellular response to cAMP"/>
    <property type="evidence" value="ECO:0007669"/>
    <property type="project" value="Ensembl"/>
</dbReference>
<dbReference type="CDD" id="cd07042">
    <property type="entry name" value="STAS_SulP_like_sulfate_transporter"/>
    <property type="match status" value="1"/>
</dbReference>